<evidence type="ECO:0000313" key="3">
    <source>
        <dbReference type="Proteomes" id="UP000541185"/>
    </source>
</evidence>
<dbReference type="SMART" id="SM00028">
    <property type="entry name" value="TPR"/>
    <property type="match status" value="3"/>
</dbReference>
<dbReference type="SUPFAM" id="SSF48452">
    <property type="entry name" value="TPR-like"/>
    <property type="match status" value="1"/>
</dbReference>
<dbReference type="Pfam" id="PF13432">
    <property type="entry name" value="TPR_16"/>
    <property type="match status" value="1"/>
</dbReference>
<proteinExistence type="predicted"/>
<gene>
    <name evidence="2" type="ORF">HHL11_29075</name>
</gene>
<protein>
    <submittedName>
        <fullName evidence="2">Tetratricopeptide repeat protein</fullName>
    </submittedName>
</protein>
<sequence>MSQHRGSFIKEEVMRLARLLVLPLLLAVSAAWPQARPAATDGLDLEQSRNLVAGAGLLKAGRPQQALPELDKVIAAYEASYRGAKTFVFSARSTPETLAYTMKVASNQAQAPGSAGVYSSNWANAYHLKAYALLDLGRPNEALAAETAAVELAPLNAMVLTELGQVQLVLHDMDAAMQSFTRAEQAAREFSPPEVRNQELTRALRSQAYVLVERRQLDEAEKLYRQCLEVDPRDPRAAGELQYIARVRQQQPPAQ</sequence>
<evidence type="ECO:0000256" key="1">
    <source>
        <dbReference type="PROSITE-ProRule" id="PRU00339"/>
    </source>
</evidence>
<dbReference type="Proteomes" id="UP000541185">
    <property type="component" value="Unassembled WGS sequence"/>
</dbReference>
<dbReference type="PROSITE" id="PS50005">
    <property type="entry name" value="TPR"/>
    <property type="match status" value="1"/>
</dbReference>
<dbReference type="EMBL" id="JABBFX010000003">
    <property type="protein sequence ID" value="NML47837.1"/>
    <property type="molecule type" value="Genomic_DNA"/>
</dbReference>
<dbReference type="AlphaFoldDB" id="A0A848HBJ8"/>
<reference evidence="2 3" key="1">
    <citation type="submission" date="2020-04" db="EMBL/GenBank/DDBJ databases">
        <title>Ramlibacter sp. G-1-2-2 isolated from soil.</title>
        <authorList>
            <person name="Dahal R.H."/>
        </authorList>
    </citation>
    <scope>NUCLEOTIDE SEQUENCE [LARGE SCALE GENOMIC DNA]</scope>
    <source>
        <strain evidence="2 3">G-1-2-2</strain>
    </source>
</reference>
<name>A0A848HBJ8_9BURK</name>
<dbReference type="InterPro" id="IPR019734">
    <property type="entry name" value="TPR_rpt"/>
</dbReference>
<dbReference type="Gene3D" id="1.25.40.10">
    <property type="entry name" value="Tetratricopeptide repeat domain"/>
    <property type="match status" value="1"/>
</dbReference>
<keyword evidence="1" id="KW-0802">TPR repeat</keyword>
<dbReference type="RefSeq" id="WP_169422095.1">
    <property type="nucleotide sequence ID" value="NZ_JABBFX010000003.1"/>
</dbReference>
<organism evidence="2 3">
    <name type="scientific">Ramlibacter agri</name>
    <dbReference type="NCBI Taxonomy" id="2728837"/>
    <lineage>
        <taxon>Bacteria</taxon>
        <taxon>Pseudomonadati</taxon>
        <taxon>Pseudomonadota</taxon>
        <taxon>Betaproteobacteria</taxon>
        <taxon>Burkholderiales</taxon>
        <taxon>Comamonadaceae</taxon>
        <taxon>Ramlibacter</taxon>
    </lineage>
</organism>
<accession>A0A848HBJ8</accession>
<comment type="caution">
    <text evidence="2">The sequence shown here is derived from an EMBL/GenBank/DDBJ whole genome shotgun (WGS) entry which is preliminary data.</text>
</comment>
<evidence type="ECO:0000313" key="2">
    <source>
        <dbReference type="EMBL" id="NML47837.1"/>
    </source>
</evidence>
<dbReference type="InterPro" id="IPR011990">
    <property type="entry name" value="TPR-like_helical_dom_sf"/>
</dbReference>
<dbReference type="Pfam" id="PF13181">
    <property type="entry name" value="TPR_8"/>
    <property type="match status" value="1"/>
</dbReference>
<keyword evidence="3" id="KW-1185">Reference proteome</keyword>
<feature type="repeat" description="TPR" evidence="1">
    <location>
        <begin position="201"/>
        <end position="234"/>
    </location>
</feature>